<name>A0A917I4S2_9HYPH</name>
<dbReference type="EMBL" id="BMES01000001">
    <property type="protein sequence ID" value="GGH12294.1"/>
    <property type="molecule type" value="Genomic_DNA"/>
</dbReference>
<evidence type="ECO:0000313" key="1">
    <source>
        <dbReference type="EMBL" id="GGH12294.1"/>
    </source>
</evidence>
<dbReference type="SUPFAM" id="SSF110849">
    <property type="entry name" value="ParB/Sulfiredoxin"/>
    <property type="match status" value="1"/>
</dbReference>
<accession>A0A917I4S2</accession>
<dbReference type="AlphaFoldDB" id="A0A917I4S2"/>
<reference evidence="1" key="2">
    <citation type="submission" date="2020-09" db="EMBL/GenBank/DDBJ databases">
        <authorList>
            <person name="Sun Q."/>
            <person name="Zhou Y."/>
        </authorList>
    </citation>
    <scope>NUCLEOTIDE SEQUENCE</scope>
    <source>
        <strain evidence="1">CGMCC 1.12214</strain>
    </source>
</reference>
<gene>
    <name evidence="1" type="ORF">GCM10007036_09990</name>
</gene>
<dbReference type="InterPro" id="IPR036086">
    <property type="entry name" value="ParB/Sulfiredoxin_sf"/>
</dbReference>
<sequence length="366" mass="40553">MFGFDMPIENKSPDELSLDRANPRFGLAHADTEAEALEILAETANLKELWDSIAERGYESFEPLVAMNEGGRLVVLEGNRRLAAVKLLLNPELLNKEAARRRIPRLPADKLATCQQLSVITVGSRDDAAGYIGFKHVNGPARWSSLAKAKFGVDFYESMSQQQSPHERMKSLTKQLGDSRGLIIRLLVAYKIVLQCSQLGIFEKLDIEEGNIEFSHLYTLINNPDSRAFIGLSRAPLSESMFRDNPVPDTHHAELALLMSWLYGERSVIKAQGTDRPRLQRVLASDAGLKELKVTGDLGSAEAVAGLKNDDWLEMLAKAATILTKATTDAAVVSVELTEESTDQARSLIKRIELQTRQIKSVLITE</sequence>
<protein>
    <recommendedName>
        <fullName evidence="3">ParB/Sulfiredoxin domain-containing protein</fullName>
    </recommendedName>
</protein>
<keyword evidence="2" id="KW-1185">Reference proteome</keyword>
<comment type="caution">
    <text evidence="1">The sequence shown here is derived from an EMBL/GenBank/DDBJ whole genome shotgun (WGS) entry which is preliminary data.</text>
</comment>
<dbReference type="Proteomes" id="UP000603912">
    <property type="component" value="Unassembled WGS sequence"/>
</dbReference>
<evidence type="ECO:0008006" key="3">
    <source>
        <dbReference type="Google" id="ProtNLM"/>
    </source>
</evidence>
<organism evidence="1 2">
    <name type="scientific">Alsobacter metallidurans</name>
    <dbReference type="NCBI Taxonomy" id="340221"/>
    <lineage>
        <taxon>Bacteria</taxon>
        <taxon>Pseudomonadati</taxon>
        <taxon>Pseudomonadota</taxon>
        <taxon>Alphaproteobacteria</taxon>
        <taxon>Hyphomicrobiales</taxon>
        <taxon>Alsobacteraceae</taxon>
        <taxon>Alsobacter</taxon>
    </lineage>
</organism>
<evidence type="ECO:0000313" key="2">
    <source>
        <dbReference type="Proteomes" id="UP000603912"/>
    </source>
</evidence>
<reference evidence="1" key="1">
    <citation type="journal article" date="2014" name="Int. J. Syst. Evol. Microbiol.">
        <title>Complete genome sequence of Corynebacterium casei LMG S-19264T (=DSM 44701T), isolated from a smear-ripened cheese.</title>
        <authorList>
            <consortium name="US DOE Joint Genome Institute (JGI-PGF)"/>
            <person name="Walter F."/>
            <person name="Albersmeier A."/>
            <person name="Kalinowski J."/>
            <person name="Ruckert C."/>
        </authorList>
    </citation>
    <scope>NUCLEOTIDE SEQUENCE</scope>
    <source>
        <strain evidence="1">CGMCC 1.12214</strain>
    </source>
</reference>
<proteinExistence type="predicted"/>